<dbReference type="Pfam" id="PF01323">
    <property type="entry name" value="DSBA"/>
    <property type="match status" value="1"/>
</dbReference>
<dbReference type="STRING" id="10020.ENSDORP00000002784"/>
<protein>
    <recommendedName>
        <fullName evidence="5">Glutathione S-transferase kappa</fullName>
        <ecNumber evidence="5">2.5.1.18</ecNumber>
    </recommendedName>
</protein>
<dbReference type="FunFam" id="3.40.30.10:FF:000096">
    <property type="entry name" value="Glutathione S-transferase kappa"/>
    <property type="match status" value="1"/>
</dbReference>
<dbReference type="GO" id="GO:0005777">
    <property type="term" value="C:peroxisome"/>
    <property type="evidence" value="ECO:0007669"/>
    <property type="project" value="Ensembl"/>
</dbReference>
<evidence type="ECO:0000256" key="4">
    <source>
        <dbReference type="ARBA" id="ARBA00053827"/>
    </source>
</evidence>
<dbReference type="Proteomes" id="UP000081671">
    <property type="component" value="Unplaced"/>
</dbReference>
<evidence type="ECO:0000313" key="8">
    <source>
        <dbReference type="Proteomes" id="UP000081671"/>
    </source>
</evidence>
<dbReference type="GO" id="GO:0005739">
    <property type="term" value="C:mitochondrion"/>
    <property type="evidence" value="ECO:0007669"/>
    <property type="project" value="Ensembl"/>
</dbReference>
<dbReference type="EC" id="2.5.1.18" evidence="5"/>
<evidence type="ECO:0000256" key="2">
    <source>
        <dbReference type="ARBA" id="ARBA00022679"/>
    </source>
</evidence>
<dbReference type="InterPro" id="IPR051924">
    <property type="entry name" value="GST_Kappa/NadH"/>
</dbReference>
<keyword evidence="8" id="KW-1185">Reference proteome</keyword>
<feature type="domain" description="DSBA-like thioredoxin" evidence="7">
    <location>
        <begin position="7"/>
        <end position="210"/>
    </location>
</feature>
<comment type="catalytic activity">
    <reaction evidence="3 5">
        <text>RX + glutathione = an S-substituted glutathione + a halide anion + H(+)</text>
        <dbReference type="Rhea" id="RHEA:16437"/>
        <dbReference type="ChEBI" id="CHEBI:15378"/>
        <dbReference type="ChEBI" id="CHEBI:16042"/>
        <dbReference type="ChEBI" id="CHEBI:17792"/>
        <dbReference type="ChEBI" id="CHEBI:57925"/>
        <dbReference type="ChEBI" id="CHEBI:90779"/>
        <dbReference type="EC" id="2.5.1.18"/>
    </reaction>
</comment>
<dbReference type="InParanoid" id="A0A1S3FKR2"/>
<dbReference type="RefSeq" id="XP_012877168.1">
    <property type="nucleotide sequence ID" value="XM_013021714.1"/>
</dbReference>
<gene>
    <name evidence="9" type="primary">Gstk1</name>
</gene>
<dbReference type="PANTHER" id="PTHR42943">
    <property type="entry name" value="GLUTATHIONE S-TRANSFERASE KAPPA"/>
    <property type="match status" value="1"/>
</dbReference>
<dbReference type="CDD" id="cd03021">
    <property type="entry name" value="DsbA_GSTK"/>
    <property type="match status" value="1"/>
</dbReference>
<dbReference type="PANTHER" id="PTHR42943:SF2">
    <property type="entry name" value="GLUTATHIONE S-TRANSFERASE KAPPA 1"/>
    <property type="match status" value="1"/>
</dbReference>
<comment type="similarity">
    <text evidence="1 5">Belongs to the GST superfamily. Kappa family.</text>
</comment>
<sequence length="226" mass="25533">MGPGPRTLEFFYDVMSPYSWLGFEVLCRYQKLWNIKLKLQPTLLGGVMRSSGNQAPGLLPAKARYMKGDLNLLKRHFQVPLNFRNDFFSEVVPKGTLAAMRFLTAVNMEQPQMLEKVSRELWMRIWSRNEDIAAPQSMLEAAEKAGLSVEQAQNFLKKASTAEVKNKLKETTEAACKYGAFGLPTTVVHLDGKTHMLFGSDRMEVLAYLLGEKWMGPVPLTQSARL</sequence>
<feature type="active site" description="Nucleophile" evidence="6">
    <location>
        <position position="16"/>
    </location>
</feature>
<accession>A0A1S3FKR2</accession>
<dbReference type="InterPro" id="IPR014440">
    <property type="entry name" value="HCCAis_GSTk"/>
</dbReference>
<dbReference type="CTD" id="373156"/>
<name>A0A1S3FKR2_DIPOR</name>
<organism evidence="8 9">
    <name type="scientific">Dipodomys ordii</name>
    <name type="common">Ord's kangaroo rat</name>
    <dbReference type="NCBI Taxonomy" id="10020"/>
    <lineage>
        <taxon>Eukaryota</taxon>
        <taxon>Metazoa</taxon>
        <taxon>Chordata</taxon>
        <taxon>Craniata</taxon>
        <taxon>Vertebrata</taxon>
        <taxon>Euteleostomi</taxon>
        <taxon>Mammalia</taxon>
        <taxon>Eutheria</taxon>
        <taxon>Euarchontoglires</taxon>
        <taxon>Glires</taxon>
        <taxon>Rodentia</taxon>
        <taxon>Castorimorpha</taxon>
        <taxon>Heteromyidae</taxon>
        <taxon>Dipodomyinae</taxon>
        <taxon>Dipodomys</taxon>
    </lineage>
</organism>
<evidence type="ECO:0000256" key="3">
    <source>
        <dbReference type="ARBA" id="ARBA00047960"/>
    </source>
</evidence>
<dbReference type="KEGG" id="dord:105989594"/>
<proteinExistence type="inferred from homology"/>
<dbReference type="GO" id="GO:0004364">
    <property type="term" value="F:glutathione transferase activity"/>
    <property type="evidence" value="ECO:0007669"/>
    <property type="project" value="UniProtKB-UniRule"/>
</dbReference>
<evidence type="ECO:0000256" key="1">
    <source>
        <dbReference type="ARBA" id="ARBA00006494"/>
    </source>
</evidence>
<dbReference type="InterPro" id="IPR036249">
    <property type="entry name" value="Thioredoxin-like_sf"/>
</dbReference>
<evidence type="ECO:0000256" key="6">
    <source>
        <dbReference type="PIRSR" id="PIRSR006386-1"/>
    </source>
</evidence>
<evidence type="ECO:0000259" key="7">
    <source>
        <dbReference type="Pfam" id="PF01323"/>
    </source>
</evidence>
<dbReference type="GO" id="GO:0004602">
    <property type="term" value="F:glutathione peroxidase activity"/>
    <property type="evidence" value="ECO:0007669"/>
    <property type="project" value="Ensembl"/>
</dbReference>
<dbReference type="FunCoup" id="A0A1S3FKR2">
    <property type="interactions" value="1145"/>
</dbReference>
<dbReference type="Gene3D" id="3.40.30.10">
    <property type="entry name" value="Glutaredoxin"/>
    <property type="match status" value="1"/>
</dbReference>
<dbReference type="SUPFAM" id="SSF52833">
    <property type="entry name" value="Thioredoxin-like"/>
    <property type="match status" value="1"/>
</dbReference>
<dbReference type="InterPro" id="IPR001853">
    <property type="entry name" value="DSBA-like_thioredoxin_dom"/>
</dbReference>
<dbReference type="InterPro" id="IPR044088">
    <property type="entry name" value="GSTK"/>
</dbReference>
<dbReference type="GO" id="GO:0006749">
    <property type="term" value="P:glutathione metabolic process"/>
    <property type="evidence" value="ECO:0007669"/>
    <property type="project" value="Ensembl"/>
</dbReference>
<dbReference type="GO" id="GO:0030855">
    <property type="term" value="P:epithelial cell differentiation"/>
    <property type="evidence" value="ECO:0007669"/>
    <property type="project" value="Ensembl"/>
</dbReference>
<evidence type="ECO:0000256" key="5">
    <source>
        <dbReference type="PIRNR" id="PIRNR006386"/>
    </source>
</evidence>
<comment type="function">
    <text evidence="4">Glutathione S-transferase that catalyzes the conjugation of glutathione to exogenous and endogenous compounds.</text>
</comment>
<dbReference type="PIRSF" id="PIRSF006386">
    <property type="entry name" value="HCCAis_GSTk"/>
    <property type="match status" value="1"/>
</dbReference>
<reference evidence="9" key="1">
    <citation type="submission" date="2025-08" db="UniProtKB">
        <authorList>
            <consortium name="RefSeq"/>
        </authorList>
    </citation>
    <scope>IDENTIFICATION</scope>
    <source>
        <tissue evidence="9">Kidney</tissue>
    </source>
</reference>
<dbReference type="AlphaFoldDB" id="A0A1S3FKR2"/>
<dbReference type="GeneID" id="105989594"/>
<dbReference type="OMA" id="ECTNSKG"/>
<dbReference type="OrthoDB" id="4664297at2759"/>
<evidence type="ECO:0000313" key="9">
    <source>
        <dbReference type="RefSeq" id="XP_012877168.1"/>
    </source>
</evidence>
<keyword evidence="2 5" id="KW-0808">Transferase</keyword>